<accession>A0A8H6WN47</accession>
<dbReference type="PANTHER" id="PTHR42085:SF1">
    <property type="entry name" value="F-BOX DOMAIN-CONTAINING PROTEIN"/>
    <property type="match status" value="1"/>
</dbReference>
<dbReference type="EMBL" id="JACAZE010000001">
    <property type="protein sequence ID" value="KAF7323356.1"/>
    <property type="molecule type" value="Genomic_DNA"/>
</dbReference>
<dbReference type="Proteomes" id="UP000613580">
    <property type="component" value="Unassembled WGS sequence"/>
</dbReference>
<dbReference type="PANTHER" id="PTHR42085">
    <property type="entry name" value="F-BOX DOMAIN-CONTAINING PROTEIN"/>
    <property type="match status" value="1"/>
</dbReference>
<dbReference type="InterPro" id="IPR056632">
    <property type="entry name" value="DUF7730"/>
</dbReference>
<name>A0A8H6WN47_MYCCL</name>
<dbReference type="InterPro" id="IPR038883">
    <property type="entry name" value="AN11006-like"/>
</dbReference>
<feature type="domain" description="DUF7730" evidence="1">
    <location>
        <begin position="65"/>
        <end position="223"/>
    </location>
</feature>
<organism evidence="2 3">
    <name type="scientific">Mycena chlorophos</name>
    <name type="common">Agaric fungus</name>
    <name type="synonym">Agaricus chlorophos</name>
    <dbReference type="NCBI Taxonomy" id="658473"/>
    <lineage>
        <taxon>Eukaryota</taxon>
        <taxon>Fungi</taxon>
        <taxon>Dikarya</taxon>
        <taxon>Basidiomycota</taxon>
        <taxon>Agaricomycotina</taxon>
        <taxon>Agaricomycetes</taxon>
        <taxon>Agaricomycetidae</taxon>
        <taxon>Agaricales</taxon>
        <taxon>Marasmiineae</taxon>
        <taxon>Mycenaceae</taxon>
        <taxon>Mycena</taxon>
    </lineage>
</organism>
<dbReference type="Pfam" id="PF24864">
    <property type="entry name" value="DUF7730"/>
    <property type="match status" value="1"/>
</dbReference>
<comment type="caution">
    <text evidence="2">The sequence shown here is derived from an EMBL/GenBank/DDBJ whole genome shotgun (WGS) entry which is preliminary data.</text>
</comment>
<gene>
    <name evidence="2" type="ORF">HMN09_00116500</name>
</gene>
<keyword evidence="3" id="KW-1185">Reference proteome</keyword>
<dbReference type="OrthoDB" id="4757095at2759"/>
<evidence type="ECO:0000313" key="3">
    <source>
        <dbReference type="Proteomes" id="UP000613580"/>
    </source>
</evidence>
<sequence length="299" mass="34210">MGFHFFSRVLDAFDCLFGTPLLLVFFLYNNRRKFGPLPANLTPFTELEPLPAHSEIDIAQRPIAPQRESAFLRLPCELKELIYIEALGGRQISLHVERDREARRRVVRSSCFSNPDTPVNHPTVALLRVCRQITWQAQAVLLQTNTFTVTTKEMDRTLLASLGVYGLARVRSLVLEYNKAGHMFPHCPTLFDEGDALQRPPCKQLLDVLHHMTDLRTLVFRFAAEAKEEYSPVAHTVDYDPRGLLDTRWGGRLCAMRSLWQVRFEFLFGGDVRELEDRRWEELGKGIVTRVAEVDATAG</sequence>
<evidence type="ECO:0000259" key="1">
    <source>
        <dbReference type="Pfam" id="PF24864"/>
    </source>
</evidence>
<proteinExistence type="predicted"/>
<dbReference type="AlphaFoldDB" id="A0A8H6WN47"/>
<protein>
    <recommendedName>
        <fullName evidence="1">DUF7730 domain-containing protein</fullName>
    </recommendedName>
</protein>
<reference evidence="2" key="1">
    <citation type="submission" date="2020-05" db="EMBL/GenBank/DDBJ databases">
        <title>Mycena genomes resolve the evolution of fungal bioluminescence.</title>
        <authorList>
            <person name="Tsai I.J."/>
        </authorList>
    </citation>
    <scope>NUCLEOTIDE SEQUENCE</scope>
    <source>
        <strain evidence="2">110903Hualien_Pintung</strain>
    </source>
</reference>
<evidence type="ECO:0000313" key="2">
    <source>
        <dbReference type="EMBL" id="KAF7323356.1"/>
    </source>
</evidence>